<dbReference type="InterPro" id="IPR000801">
    <property type="entry name" value="Esterase-like"/>
</dbReference>
<dbReference type="Proteomes" id="UP000648801">
    <property type="component" value="Unassembled WGS sequence"/>
</dbReference>
<dbReference type="RefSeq" id="WP_188757474.1">
    <property type="nucleotide sequence ID" value="NZ_BMJB01000001.1"/>
</dbReference>
<dbReference type="InterPro" id="IPR029058">
    <property type="entry name" value="AB_hydrolase_fold"/>
</dbReference>
<sequence>MNRQYHKWHSPTLSRPMELLVFGHAGPPALVFPTSCGRFYEFEDHGGVAAVAHKIDSGQLQLFCVDSIDSESWYNRRVAPRWRIVRHLQYEAYLLEELVSFIRSQNPAPTLAAAGCSFGGYHAVNLALRHPALFTKAVSIGGAFDPSHFLNGYHDRDTYLNIPMHYLPNLNDPWFLDHLRRNDYILATGEHDMCWNQNEKLARILQEKGIPVRLDVWGDGAGHDWPWWRQMAATYL</sequence>
<gene>
    <name evidence="1" type="ORF">GCM10011507_01560</name>
</gene>
<dbReference type="PANTHER" id="PTHR48098:SF3">
    <property type="entry name" value="IRON(III) ENTEROBACTIN ESTERASE"/>
    <property type="match status" value="1"/>
</dbReference>
<protein>
    <submittedName>
        <fullName evidence="1">Esterase</fullName>
    </submittedName>
</protein>
<dbReference type="PANTHER" id="PTHR48098">
    <property type="entry name" value="ENTEROCHELIN ESTERASE-RELATED"/>
    <property type="match status" value="1"/>
</dbReference>
<accession>A0A916RFG4</accession>
<dbReference type="EMBL" id="BMJB01000001">
    <property type="protein sequence ID" value="GGA54045.1"/>
    <property type="molecule type" value="Genomic_DNA"/>
</dbReference>
<name>A0A916RFG4_9BACT</name>
<reference evidence="1" key="1">
    <citation type="journal article" date="2014" name="Int. J. Syst. Evol. Microbiol.">
        <title>Complete genome sequence of Corynebacterium casei LMG S-19264T (=DSM 44701T), isolated from a smear-ripened cheese.</title>
        <authorList>
            <consortium name="US DOE Joint Genome Institute (JGI-PGF)"/>
            <person name="Walter F."/>
            <person name="Albersmeier A."/>
            <person name="Kalinowski J."/>
            <person name="Ruckert C."/>
        </authorList>
    </citation>
    <scope>NUCLEOTIDE SEQUENCE</scope>
    <source>
        <strain evidence="1">CGMCC 1.15447</strain>
    </source>
</reference>
<dbReference type="InterPro" id="IPR050583">
    <property type="entry name" value="Mycobacterial_A85_antigen"/>
</dbReference>
<keyword evidence="2" id="KW-1185">Reference proteome</keyword>
<organism evidence="1 2">
    <name type="scientific">Edaphobacter acidisoli</name>
    <dbReference type="NCBI Taxonomy" id="2040573"/>
    <lineage>
        <taxon>Bacteria</taxon>
        <taxon>Pseudomonadati</taxon>
        <taxon>Acidobacteriota</taxon>
        <taxon>Terriglobia</taxon>
        <taxon>Terriglobales</taxon>
        <taxon>Acidobacteriaceae</taxon>
        <taxon>Edaphobacter</taxon>
    </lineage>
</organism>
<comment type="caution">
    <text evidence="1">The sequence shown here is derived from an EMBL/GenBank/DDBJ whole genome shotgun (WGS) entry which is preliminary data.</text>
</comment>
<reference evidence="1" key="2">
    <citation type="submission" date="2020-09" db="EMBL/GenBank/DDBJ databases">
        <authorList>
            <person name="Sun Q."/>
            <person name="Zhou Y."/>
        </authorList>
    </citation>
    <scope>NUCLEOTIDE SEQUENCE</scope>
    <source>
        <strain evidence="1">CGMCC 1.15447</strain>
    </source>
</reference>
<evidence type="ECO:0000313" key="2">
    <source>
        <dbReference type="Proteomes" id="UP000648801"/>
    </source>
</evidence>
<evidence type="ECO:0000313" key="1">
    <source>
        <dbReference type="EMBL" id="GGA54045.1"/>
    </source>
</evidence>
<dbReference type="AlphaFoldDB" id="A0A916RFG4"/>
<proteinExistence type="predicted"/>
<dbReference type="Gene3D" id="3.40.50.1820">
    <property type="entry name" value="alpha/beta hydrolase"/>
    <property type="match status" value="1"/>
</dbReference>
<dbReference type="Pfam" id="PF00756">
    <property type="entry name" value="Esterase"/>
    <property type="match status" value="1"/>
</dbReference>
<dbReference type="SUPFAM" id="SSF53474">
    <property type="entry name" value="alpha/beta-Hydrolases"/>
    <property type="match status" value="1"/>
</dbReference>